<organism evidence="2">
    <name type="scientific">uncultured Caudovirales phage</name>
    <dbReference type="NCBI Taxonomy" id="2100421"/>
    <lineage>
        <taxon>Viruses</taxon>
        <taxon>Duplodnaviria</taxon>
        <taxon>Heunggongvirae</taxon>
        <taxon>Uroviricota</taxon>
        <taxon>Caudoviricetes</taxon>
        <taxon>Peduoviridae</taxon>
        <taxon>Maltschvirus</taxon>
        <taxon>Maltschvirus maltsch</taxon>
    </lineage>
</organism>
<reference evidence="2" key="1">
    <citation type="submission" date="2017-06" db="EMBL/GenBank/DDBJ databases">
        <title>Novel phages from South African skin metaviromes.</title>
        <authorList>
            <person name="van Zyl L.J."/>
            <person name="Abrahams Y."/>
            <person name="Stander E.A."/>
            <person name="Kirby B.M."/>
            <person name="Clavaud C."/>
            <person name="Farcet C."/>
            <person name="Breton L."/>
            <person name="Trindade M.I."/>
        </authorList>
    </citation>
    <scope>NUCLEOTIDE SEQUENCE</scope>
</reference>
<sequence length="58" mass="7184">MQEEKQKVIYYYYDKKGNRRPIFESNELVDNYDHLIERFPQINKNLYVLINGLEFKLL</sequence>
<evidence type="ECO:0000313" key="2">
    <source>
        <dbReference type="EMBL" id="ASN70161.1"/>
    </source>
</evidence>
<name>A0A2H4JDI7_9CAUD</name>
<dbReference type="EMBL" id="MF417843">
    <property type="protein sequence ID" value="ASN67467.1"/>
    <property type="molecule type" value="Genomic_DNA"/>
</dbReference>
<accession>A0A2H4JDI7</accession>
<dbReference type="EMBL" id="MF417902">
    <property type="protein sequence ID" value="ASN70161.1"/>
    <property type="molecule type" value="Genomic_DNA"/>
</dbReference>
<gene>
    <name evidence="1" type="ORF">8AX5_9</name>
    <name evidence="2" type="ORF">8F8_34</name>
</gene>
<evidence type="ECO:0000313" key="1">
    <source>
        <dbReference type="EMBL" id="ASN67467.1"/>
    </source>
</evidence>
<protein>
    <submittedName>
        <fullName evidence="2">Uncharacterized protein</fullName>
    </submittedName>
</protein>
<proteinExistence type="predicted"/>